<organism evidence="1 2">
    <name type="scientific">Echinicola soli</name>
    <dbReference type="NCBI Taxonomy" id="2591634"/>
    <lineage>
        <taxon>Bacteria</taxon>
        <taxon>Pseudomonadati</taxon>
        <taxon>Bacteroidota</taxon>
        <taxon>Cytophagia</taxon>
        <taxon>Cytophagales</taxon>
        <taxon>Cyclobacteriaceae</taxon>
        <taxon>Echinicola</taxon>
    </lineage>
</organism>
<dbReference type="Proteomes" id="UP000316614">
    <property type="component" value="Chromosome"/>
</dbReference>
<gene>
    <name evidence="1" type="ORF">FKX85_01900</name>
</gene>
<protein>
    <submittedName>
        <fullName evidence="1">Uncharacterized protein</fullName>
    </submittedName>
</protein>
<dbReference type="EMBL" id="CP041253">
    <property type="protein sequence ID" value="QDH77863.1"/>
    <property type="molecule type" value="Genomic_DNA"/>
</dbReference>
<accession>A0A514CDH3</accession>
<dbReference type="OrthoDB" id="8434905at2"/>
<dbReference type="RefSeq" id="WP_141613127.1">
    <property type="nucleotide sequence ID" value="NZ_CP041253.1"/>
</dbReference>
<name>A0A514CDH3_9BACT</name>
<reference evidence="1 2" key="1">
    <citation type="submission" date="2019-06" db="EMBL/GenBank/DDBJ databases">
        <title>Echinicola alkalisoli sp. nov. isolated from saline soil.</title>
        <authorList>
            <person name="Sun J.-Q."/>
            <person name="Xu L."/>
        </authorList>
    </citation>
    <scope>NUCLEOTIDE SEQUENCE [LARGE SCALE GENOMIC DNA]</scope>
    <source>
        <strain evidence="1 2">LN3S3</strain>
    </source>
</reference>
<sequence length="686" mass="80762">MKTSIFTISTDTVNRYGSCMTIGALYHSLFDNFKDGIPLLFNHDQHKLLGWGKTFGLYLEPGLSRLLVLHFVPETQYDKNIIIQNNQAFKRNRQVESTKQYLEPFKKILEDKYVNDYKVFYQACAYAIKRGVVKQIFPDLFQKKDRDGLVPLGRIFKDFEYLGNGVFKNLKTDFVIVAHKYFRRSESIQNTLNVIFLNKLIEYYYSGELEVYLRIDEDMVGYSPSFTEYAELDYQWGPKYNDEIKSIKEGVSKHIINRDEQDIYDISGSEFLWEWDKEKRRFSFQMEEIKNEESRSDKEIYNCRYVHTIYDKVDSSLVHFDGAIRSYSTQDMLGRIDTPINVYGKKAGYTKLFKINGNLGIADWKLMVTLFLRDNPLIYEYFGKSEELEMLKAPYDLTLSLRQKLVPYEIKKEDGLRFQLSHFTLPKDLRKGRYIHTYDIIASKEREFKCIDFFTIEIRKALQRIGGDLEIPDDVLLIKTNDGYWNIPLIMHNGIQSEKLFLETLRAVQLLFDGMIEKEIDLNIAINLGLVIDEVIIQFGIYGSINEIVKWFKGNFVLPTKRETVVDWLEKQKKYVGGYERRDTPIMDNILQKDGVIYAKRTLLEFDYEFKLDENENENLIFEVENIDLQKYFDNGLIISYGYSVDKCVCSDSKESYIHSCRSKWFDSDLPAVEITESTPLFLFWS</sequence>
<dbReference type="AlphaFoldDB" id="A0A514CDH3"/>
<evidence type="ECO:0000313" key="1">
    <source>
        <dbReference type="EMBL" id="QDH77863.1"/>
    </source>
</evidence>
<keyword evidence="2" id="KW-1185">Reference proteome</keyword>
<proteinExistence type="predicted"/>
<evidence type="ECO:0000313" key="2">
    <source>
        <dbReference type="Proteomes" id="UP000316614"/>
    </source>
</evidence>
<dbReference type="KEGG" id="echi:FKX85_01900"/>